<feature type="active site" description="Proton acceptor" evidence="15">
    <location>
        <position position="63"/>
    </location>
</feature>
<dbReference type="InterPro" id="IPR036945">
    <property type="entry name" value="DAGK_sf"/>
</dbReference>
<evidence type="ECO:0000313" key="20">
    <source>
        <dbReference type="EMBL" id="AQS59897.1"/>
    </source>
</evidence>
<comment type="subcellular location">
    <subcellularLocation>
        <location evidence="1">Cell membrane</location>
        <topology evidence="1">Multi-pass membrane protein</topology>
    </subcellularLocation>
</comment>
<reference evidence="20 21" key="1">
    <citation type="journal article" date="2016" name="Int. J. Syst. Evol. Microbiol.">
        <title>Desulfotomaculum ferrireducens sp. nov., a moderately thermophilic sulfate-reducing and dissimilatory Fe(III)-reducing bacterium isolated from compost.</title>
        <authorList>
            <person name="Yang G."/>
            <person name="Guo J."/>
            <person name="Zhuang L."/>
            <person name="Yuan Y."/>
            <person name="Zhou S."/>
        </authorList>
    </citation>
    <scope>NUCLEOTIDE SEQUENCE [LARGE SCALE GENOMIC DNA]</scope>
    <source>
        <strain evidence="20 21">GSS09</strain>
    </source>
</reference>
<evidence type="ECO:0000256" key="15">
    <source>
        <dbReference type="PIRSR" id="PIRSR600829-1"/>
    </source>
</evidence>
<evidence type="ECO:0000256" key="13">
    <source>
        <dbReference type="ARBA" id="ARBA00023209"/>
    </source>
</evidence>
<evidence type="ECO:0000256" key="17">
    <source>
        <dbReference type="PIRSR" id="PIRSR600829-3"/>
    </source>
</evidence>
<organism evidence="20 21">
    <name type="scientific">Desulforamulus ferrireducens</name>
    <dbReference type="NCBI Taxonomy" id="1833852"/>
    <lineage>
        <taxon>Bacteria</taxon>
        <taxon>Bacillati</taxon>
        <taxon>Bacillota</taxon>
        <taxon>Clostridia</taxon>
        <taxon>Eubacteriales</taxon>
        <taxon>Peptococcaceae</taxon>
        <taxon>Desulforamulus</taxon>
    </lineage>
</organism>
<evidence type="ECO:0000256" key="8">
    <source>
        <dbReference type="ARBA" id="ARBA00022777"/>
    </source>
</evidence>
<evidence type="ECO:0000256" key="19">
    <source>
        <dbReference type="SAM" id="Phobius"/>
    </source>
</evidence>
<keyword evidence="13" id="KW-0594">Phospholipid biosynthesis</keyword>
<gene>
    <name evidence="20" type="ORF">B0537_12905</name>
</gene>
<feature type="binding site" evidence="17">
    <location>
        <position position="70"/>
    </location>
    <ligand>
        <name>ATP</name>
        <dbReference type="ChEBI" id="CHEBI:30616"/>
    </ligand>
</feature>
<evidence type="ECO:0000256" key="14">
    <source>
        <dbReference type="ARBA" id="ARBA00023264"/>
    </source>
</evidence>
<evidence type="ECO:0000256" key="18">
    <source>
        <dbReference type="PIRSR" id="PIRSR600829-4"/>
    </source>
</evidence>
<dbReference type="AlphaFoldDB" id="A0A1S6IYP7"/>
<keyword evidence="7 17" id="KW-0547">Nucleotide-binding</keyword>
<dbReference type="InterPro" id="IPR000829">
    <property type="entry name" value="DAGK"/>
</dbReference>
<evidence type="ECO:0000313" key="21">
    <source>
        <dbReference type="Proteomes" id="UP000189464"/>
    </source>
</evidence>
<dbReference type="PANTHER" id="PTHR34299">
    <property type="entry name" value="DIACYLGLYCEROL KINASE"/>
    <property type="match status" value="1"/>
</dbReference>
<evidence type="ECO:0000256" key="2">
    <source>
        <dbReference type="ARBA" id="ARBA00005967"/>
    </source>
</evidence>
<dbReference type="GO" id="GO:0046872">
    <property type="term" value="F:metal ion binding"/>
    <property type="evidence" value="ECO:0007669"/>
    <property type="project" value="UniProtKB-KW"/>
</dbReference>
<feature type="transmembrane region" description="Helical" evidence="19">
    <location>
        <begin position="90"/>
        <end position="111"/>
    </location>
</feature>
<dbReference type="PANTHER" id="PTHR34299:SF1">
    <property type="entry name" value="DIACYLGLYCEROL KINASE"/>
    <property type="match status" value="1"/>
</dbReference>
<keyword evidence="14" id="KW-1208">Phospholipid metabolism</keyword>
<keyword evidence="21" id="KW-1185">Reference proteome</keyword>
<evidence type="ECO:0000256" key="16">
    <source>
        <dbReference type="PIRSR" id="PIRSR600829-2"/>
    </source>
</evidence>
<evidence type="ECO:0000256" key="10">
    <source>
        <dbReference type="ARBA" id="ARBA00022989"/>
    </source>
</evidence>
<evidence type="ECO:0000256" key="12">
    <source>
        <dbReference type="ARBA" id="ARBA00023136"/>
    </source>
</evidence>
<feature type="binding site" evidence="17">
    <location>
        <begin position="79"/>
        <end position="81"/>
    </location>
    <ligand>
        <name>ATP</name>
        <dbReference type="ChEBI" id="CHEBI:30616"/>
    </ligand>
</feature>
<dbReference type="STRING" id="1833852.B0537_12905"/>
<feature type="binding site" evidence="17">
    <location>
        <begin position="88"/>
        <end position="89"/>
    </location>
    <ligand>
        <name>ATP</name>
        <dbReference type="ChEBI" id="CHEBI:30616"/>
    </ligand>
</feature>
<feature type="binding site" evidence="16">
    <location>
        <position position="63"/>
    </location>
    <ligand>
        <name>substrate</name>
    </ligand>
</feature>
<evidence type="ECO:0000256" key="7">
    <source>
        <dbReference type="ARBA" id="ARBA00022741"/>
    </source>
</evidence>
<keyword evidence="4" id="KW-0444">Lipid biosynthesis</keyword>
<dbReference type="KEGG" id="dfg:B0537_12905"/>
<dbReference type="InterPro" id="IPR033717">
    <property type="entry name" value="UDPK"/>
</dbReference>
<evidence type="ECO:0000256" key="5">
    <source>
        <dbReference type="ARBA" id="ARBA00022679"/>
    </source>
</evidence>
<proteinExistence type="inferred from homology"/>
<comment type="cofactor">
    <cofactor evidence="18">
        <name>Mg(2+)</name>
        <dbReference type="ChEBI" id="CHEBI:18420"/>
    </cofactor>
    <text evidence="18">Mn(2+), Zn(2+), Cd(2+) and Co(2+) support activity to lesser extents.</text>
</comment>
<keyword evidence="9 17" id="KW-0067">ATP-binding</keyword>
<dbReference type="GO" id="GO:0016301">
    <property type="term" value="F:kinase activity"/>
    <property type="evidence" value="ECO:0007669"/>
    <property type="project" value="UniProtKB-KW"/>
</dbReference>
<comment type="similarity">
    <text evidence="2">Belongs to the bacterial diacylglycerol kinase family.</text>
</comment>
<keyword evidence="10 19" id="KW-1133">Transmembrane helix</keyword>
<dbReference type="CDD" id="cd14265">
    <property type="entry name" value="UDPK_IM_like"/>
    <property type="match status" value="1"/>
</dbReference>
<feature type="transmembrane region" description="Helical" evidence="19">
    <location>
        <begin position="50"/>
        <end position="69"/>
    </location>
</feature>
<accession>A0A1S6IYP7</accession>
<dbReference type="GO" id="GO:0005524">
    <property type="term" value="F:ATP binding"/>
    <property type="evidence" value="ECO:0007669"/>
    <property type="project" value="UniProtKB-KW"/>
</dbReference>
<keyword evidence="6 19" id="KW-0812">Transmembrane</keyword>
<sequence length="116" mass="12587">MKGFLRSFTFALAGIRHVLRTQRNMKVHFAAATLAVAVGLFLHLSGFEWVLIFSAIFMVILTECINTAIEAMVDLVSPEYHPLAKIAKDCAAGAVLLAAMYALVVAGVILLPKLWG</sequence>
<dbReference type="Gene3D" id="1.10.287.3610">
    <property type="match status" value="1"/>
</dbReference>
<keyword evidence="3" id="KW-1003">Cell membrane</keyword>
<evidence type="ECO:0000256" key="6">
    <source>
        <dbReference type="ARBA" id="ARBA00022692"/>
    </source>
</evidence>
<dbReference type="RefSeq" id="WP_169843620.1">
    <property type="nucleotide sequence ID" value="NZ_CP019698.1"/>
</dbReference>
<keyword evidence="18" id="KW-0479">Metal-binding</keyword>
<dbReference type="GO" id="GO:0008654">
    <property type="term" value="P:phospholipid biosynthetic process"/>
    <property type="evidence" value="ECO:0007669"/>
    <property type="project" value="UniProtKB-KW"/>
</dbReference>
<dbReference type="EMBL" id="CP019698">
    <property type="protein sequence ID" value="AQS59897.1"/>
    <property type="molecule type" value="Genomic_DNA"/>
</dbReference>
<name>A0A1S6IYP7_9FIRM</name>
<evidence type="ECO:0000256" key="4">
    <source>
        <dbReference type="ARBA" id="ARBA00022516"/>
    </source>
</evidence>
<evidence type="ECO:0000256" key="11">
    <source>
        <dbReference type="ARBA" id="ARBA00023098"/>
    </source>
</evidence>
<keyword evidence="12 19" id="KW-0472">Membrane</keyword>
<feature type="binding site" evidence="18">
    <location>
        <position position="70"/>
    </location>
    <ligand>
        <name>a divalent metal cation</name>
        <dbReference type="ChEBI" id="CHEBI:60240"/>
    </ligand>
</feature>
<keyword evidence="11" id="KW-0443">Lipid metabolism</keyword>
<dbReference type="Proteomes" id="UP000189464">
    <property type="component" value="Chromosome"/>
</dbReference>
<evidence type="ECO:0000256" key="3">
    <source>
        <dbReference type="ARBA" id="ARBA00022475"/>
    </source>
</evidence>
<evidence type="ECO:0000256" key="9">
    <source>
        <dbReference type="ARBA" id="ARBA00022840"/>
    </source>
</evidence>
<protein>
    <submittedName>
        <fullName evidence="20">Diacylglycerol kinase</fullName>
    </submittedName>
</protein>
<dbReference type="PROSITE" id="PS01069">
    <property type="entry name" value="DAGK_PROKAR"/>
    <property type="match status" value="1"/>
</dbReference>
<feature type="transmembrane region" description="Helical" evidence="19">
    <location>
        <begin position="27"/>
        <end position="44"/>
    </location>
</feature>
<keyword evidence="18" id="KW-0460">Magnesium</keyword>
<dbReference type="Pfam" id="PF01219">
    <property type="entry name" value="DAGK_prokar"/>
    <property type="match status" value="1"/>
</dbReference>
<keyword evidence="5" id="KW-0808">Transferase</keyword>
<evidence type="ECO:0000256" key="1">
    <source>
        <dbReference type="ARBA" id="ARBA00004651"/>
    </source>
</evidence>
<keyword evidence="8 20" id="KW-0418">Kinase</keyword>
<dbReference type="GO" id="GO:0005886">
    <property type="term" value="C:plasma membrane"/>
    <property type="evidence" value="ECO:0007669"/>
    <property type="project" value="UniProtKB-SubCell"/>
</dbReference>